<keyword evidence="1" id="KW-0472">Membrane</keyword>
<reference evidence="2 3" key="1">
    <citation type="submission" date="2014-06" db="EMBL/GenBank/DDBJ databases">
        <title>Shewanella sp. YQH10.</title>
        <authorList>
            <person name="Liu Y."/>
            <person name="Zeng R."/>
        </authorList>
    </citation>
    <scope>NUCLEOTIDE SEQUENCE [LARGE SCALE GENOMIC DNA]</scope>
    <source>
        <strain evidence="2 3">YQH10</strain>
    </source>
</reference>
<keyword evidence="1" id="KW-1133">Transmembrane helix</keyword>
<dbReference type="eggNOG" id="ENOG5031EGA">
    <property type="taxonomic scope" value="Bacteria"/>
</dbReference>
<organism evidence="2 3">
    <name type="scientific">Shewanella mangrovi</name>
    <dbReference type="NCBI Taxonomy" id="1515746"/>
    <lineage>
        <taxon>Bacteria</taxon>
        <taxon>Pseudomonadati</taxon>
        <taxon>Pseudomonadota</taxon>
        <taxon>Gammaproteobacteria</taxon>
        <taxon>Alteromonadales</taxon>
        <taxon>Shewanellaceae</taxon>
        <taxon>Shewanella</taxon>
    </lineage>
</organism>
<protein>
    <submittedName>
        <fullName evidence="2">Uncharacterized protein</fullName>
    </submittedName>
</protein>
<dbReference type="Proteomes" id="UP000029264">
    <property type="component" value="Unassembled WGS sequence"/>
</dbReference>
<accession>A0A094J7X6</accession>
<proteinExistence type="predicted"/>
<evidence type="ECO:0000256" key="1">
    <source>
        <dbReference type="SAM" id="Phobius"/>
    </source>
</evidence>
<evidence type="ECO:0000313" key="2">
    <source>
        <dbReference type="EMBL" id="KFZ36030.1"/>
    </source>
</evidence>
<keyword evidence="3" id="KW-1185">Reference proteome</keyword>
<name>A0A094J7X6_9GAMM</name>
<feature type="transmembrane region" description="Helical" evidence="1">
    <location>
        <begin position="50"/>
        <end position="76"/>
    </location>
</feature>
<dbReference type="STRING" id="1515746.HR45_18670"/>
<dbReference type="EMBL" id="JPEO01000026">
    <property type="protein sequence ID" value="KFZ36030.1"/>
    <property type="molecule type" value="Genomic_DNA"/>
</dbReference>
<keyword evidence="1" id="KW-0812">Transmembrane</keyword>
<comment type="caution">
    <text evidence="2">The sequence shown here is derived from an EMBL/GenBank/DDBJ whole genome shotgun (WGS) entry which is preliminary data.</text>
</comment>
<dbReference type="AlphaFoldDB" id="A0A094J7X6"/>
<gene>
    <name evidence="2" type="ORF">HR45_18670</name>
</gene>
<evidence type="ECO:0000313" key="3">
    <source>
        <dbReference type="Proteomes" id="UP000029264"/>
    </source>
</evidence>
<feature type="transmembrane region" description="Helical" evidence="1">
    <location>
        <begin position="83"/>
        <end position="109"/>
    </location>
</feature>
<dbReference type="RefSeq" id="WP_037445714.1">
    <property type="nucleotide sequence ID" value="NZ_JPEO01000026.1"/>
</dbReference>
<sequence>MQKHRRYRRSSQLLVWALVAVMILLAFIVSQPAMMSWVMASPLMWFDENLWSMSLAAMTVFLLIFWISAAFSLLALATLACSAMALVMLLSGASLMWPLILILLAVWGFSRAVQQP</sequence>